<dbReference type="EMBL" id="CP011366">
    <property type="protein sequence ID" value="AKG74539.1"/>
    <property type="molecule type" value="Genomic_DNA"/>
</dbReference>
<name>A0A0F7HKS1_9STAP</name>
<evidence type="ECO:0000313" key="2">
    <source>
        <dbReference type="EMBL" id="SFK90054.1"/>
    </source>
</evidence>
<evidence type="ECO:0000313" key="3">
    <source>
        <dbReference type="Proteomes" id="UP000034029"/>
    </source>
</evidence>
<reference evidence="1 3" key="1">
    <citation type="journal article" date="2015" name="Int. J. Syst. Evol. Microbiol.">
        <title>Complete genome sequence of Salinicoccus halodurans H3B36, isolated from the Qaidam Basin in China.</title>
        <authorList>
            <person name="Jiang K."/>
            <person name="Xue Y."/>
            <person name="Ma Y."/>
        </authorList>
    </citation>
    <scope>NUCLEOTIDE SEQUENCE [LARGE SCALE GENOMIC DNA]</scope>
    <source>
        <strain evidence="1 3">H3B36</strain>
    </source>
</reference>
<sequence>MPEKPKKKKFKVDRTENLSDCLDRMRAEGYAPVRRMEQPVFMEKDGKRVVDHQEIIFEGKLTEE</sequence>
<reference evidence="2 4" key="3">
    <citation type="submission" date="2016-10" db="EMBL/GenBank/DDBJ databases">
        <authorList>
            <person name="Varghese N."/>
            <person name="Submissions S."/>
        </authorList>
    </citation>
    <scope>NUCLEOTIDE SEQUENCE [LARGE SCALE GENOMIC DNA]</scope>
    <source>
        <strain evidence="2 4">CGMCC 1.6501</strain>
    </source>
</reference>
<dbReference type="EMBL" id="FOTB01000005">
    <property type="protein sequence ID" value="SFK90054.1"/>
    <property type="molecule type" value="Genomic_DNA"/>
</dbReference>
<evidence type="ECO:0000313" key="4">
    <source>
        <dbReference type="Proteomes" id="UP000183090"/>
    </source>
</evidence>
<dbReference type="OrthoDB" id="2354098at2"/>
<proteinExistence type="predicted"/>
<reference evidence="3" key="2">
    <citation type="submission" date="2015-04" db="EMBL/GenBank/DDBJ databases">
        <title>Complete genome sequence of Salinicoccus halodurans strain H3B36, isolated from the Qaidam basin of China.</title>
        <authorList>
            <person name="Ma Y."/>
            <person name="Jiang K."/>
            <person name="Xue Y."/>
        </authorList>
    </citation>
    <scope>NUCLEOTIDE SEQUENCE [LARGE SCALE GENOMIC DNA]</scope>
    <source>
        <strain evidence="3">H3B36</strain>
    </source>
</reference>
<dbReference type="InterPro" id="IPR025930">
    <property type="entry name" value="NETI"/>
</dbReference>
<dbReference type="KEGG" id="shv:AAT16_10270"/>
<keyword evidence="3" id="KW-1185">Reference proteome</keyword>
<dbReference type="Proteomes" id="UP000034029">
    <property type="component" value="Chromosome"/>
</dbReference>
<evidence type="ECO:0000313" key="1">
    <source>
        <dbReference type="EMBL" id="AKG74539.1"/>
    </source>
</evidence>
<dbReference type="Pfam" id="PF14044">
    <property type="entry name" value="NETI"/>
    <property type="match status" value="1"/>
</dbReference>
<dbReference type="Proteomes" id="UP000183090">
    <property type="component" value="Unassembled WGS sequence"/>
</dbReference>
<dbReference type="AlphaFoldDB" id="A0A0F7HKS1"/>
<accession>A0A0F7HKS1</accession>
<dbReference type="RefSeq" id="WP_046790721.1">
    <property type="nucleotide sequence ID" value="NZ_CP011366.1"/>
</dbReference>
<protein>
    <submittedName>
        <fullName evidence="2">NETI protein</fullName>
    </submittedName>
</protein>
<organism evidence="2 4">
    <name type="scientific">Salinicoccus halodurans</name>
    <dbReference type="NCBI Taxonomy" id="407035"/>
    <lineage>
        <taxon>Bacteria</taxon>
        <taxon>Bacillati</taxon>
        <taxon>Bacillota</taxon>
        <taxon>Bacilli</taxon>
        <taxon>Bacillales</taxon>
        <taxon>Staphylococcaceae</taxon>
        <taxon>Salinicoccus</taxon>
    </lineage>
</organism>
<gene>
    <name evidence="1" type="ORF">AAT16_10270</name>
    <name evidence="2" type="ORF">SAMN05216235_2404</name>
</gene>